<evidence type="ECO:0000313" key="3">
    <source>
        <dbReference type="Proteomes" id="UP001162734"/>
    </source>
</evidence>
<feature type="transmembrane region" description="Helical" evidence="1">
    <location>
        <begin position="252"/>
        <end position="271"/>
    </location>
</feature>
<keyword evidence="3" id="KW-1185">Reference proteome</keyword>
<keyword evidence="1" id="KW-0472">Membrane</keyword>
<evidence type="ECO:0000313" key="2">
    <source>
        <dbReference type="EMBL" id="BDG08962.1"/>
    </source>
</evidence>
<sequence length="280" mass="30850">MAPGLLAGLGAPLAGAPSPAAGPGFLALLWGTVVHRPYVYAFFACFLAFAVYQLGARRTATFAVSTWLVAFAAEYSSTRNGFPFGPYSYFDETRTRELWISNVPFWDSLSFVFLSYFSLVLAAALLSPREDLARGRWPGLRHPAAPLVGGAVMMLLDVVIDPVALQGDKWFLGRIYEYPYRGFWFGVTAANFLGWFAVGAASQWLFQLALRVLPWCRGAWRPVHPRFAWAVYGVYAGVFGFNLAMTLFIRDWALAAASGAVVAVTLSWLAWRLRAPGRLA</sequence>
<organism evidence="2 3">
    <name type="scientific">Anaeromyxobacter paludicola</name>
    <dbReference type="NCBI Taxonomy" id="2918171"/>
    <lineage>
        <taxon>Bacteria</taxon>
        <taxon>Pseudomonadati</taxon>
        <taxon>Myxococcota</taxon>
        <taxon>Myxococcia</taxon>
        <taxon>Myxococcales</taxon>
        <taxon>Cystobacterineae</taxon>
        <taxon>Anaeromyxobacteraceae</taxon>
        <taxon>Anaeromyxobacter</taxon>
    </lineage>
</organism>
<name>A0ABN6NAI9_9BACT</name>
<keyword evidence="1" id="KW-1133">Transmembrane helix</keyword>
<reference evidence="3" key="1">
    <citation type="journal article" date="2022" name="Int. J. Syst. Evol. Microbiol.">
        <title>Anaeromyxobacter oryzae sp. nov., Anaeromyxobacter diazotrophicus sp. nov. and Anaeromyxobacter paludicola sp. nov., isolated from paddy soils.</title>
        <authorList>
            <person name="Itoh H."/>
            <person name="Xu Z."/>
            <person name="Mise K."/>
            <person name="Masuda Y."/>
            <person name="Ushijima N."/>
            <person name="Hayakawa C."/>
            <person name="Shiratori Y."/>
            <person name="Senoo K."/>
        </authorList>
    </citation>
    <scope>NUCLEOTIDE SEQUENCE [LARGE SCALE GENOMIC DNA]</scope>
    <source>
        <strain evidence="3">Red630</strain>
    </source>
</reference>
<dbReference type="PANTHER" id="PTHR39419">
    <property type="entry name" value="SLL0814 PROTEIN"/>
    <property type="match status" value="1"/>
</dbReference>
<dbReference type="InterPro" id="IPR007354">
    <property type="entry name" value="CruF-like"/>
</dbReference>
<evidence type="ECO:0000256" key="1">
    <source>
        <dbReference type="SAM" id="Phobius"/>
    </source>
</evidence>
<keyword evidence="1" id="KW-0812">Transmembrane</keyword>
<dbReference type="PANTHER" id="PTHR39419:SF1">
    <property type="entry name" value="SLL0814 PROTEIN"/>
    <property type="match status" value="1"/>
</dbReference>
<feature type="transmembrane region" description="Helical" evidence="1">
    <location>
        <begin position="227"/>
        <end position="246"/>
    </location>
</feature>
<gene>
    <name evidence="2" type="ORF">AMPC_20750</name>
</gene>
<dbReference type="Pfam" id="PF04240">
    <property type="entry name" value="Caroten_synth"/>
    <property type="match status" value="1"/>
</dbReference>
<proteinExistence type="predicted"/>
<dbReference type="RefSeq" id="WP_248340505.1">
    <property type="nucleotide sequence ID" value="NZ_AP025592.1"/>
</dbReference>
<feature type="transmembrane region" description="Helical" evidence="1">
    <location>
        <begin position="108"/>
        <end position="126"/>
    </location>
</feature>
<dbReference type="EMBL" id="AP025592">
    <property type="protein sequence ID" value="BDG08962.1"/>
    <property type="molecule type" value="Genomic_DNA"/>
</dbReference>
<protein>
    <submittedName>
        <fullName evidence="2">Membrane protein</fullName>
    </submittedName>
</protein>
<feature type="transmembrane region" description="Helical" evidence="1">
    <location>
        <begin position="185"/>
        <end position="206"/>
    </location>
</feature>
<feature type="transmembrane region" description="Helical" evidence="1">
    <location>
        <begin position="147"/>
        <end position="165"/>
    </location>
</feature>
<accession>A0ABN6NAI9</accession>
<dbReference type="Proteomes" id="UP001162734">
    <property type="component" value="Chromosome"/>
</dbReference>
<feature type="transmembrane region" description="Helical" evidence="1">
    <location>
        <begin position="36"/>
        <end position="52"/>
    </location>
</feature>